<gene>
    <name evidence="2" type="ORF">UFOPK3837_00281</name>
</gene>
<protein>
    <submittedName>
        <fullName evidence="2">Unannotated protein</fullName>
    </submittedName>
</protein>
<accession>A0A6J7K0I0</accession>
<keyword evidence="1" id="KW-1133">Transmembrane helix</keyword>
<proteinExistence type="predicted"/>
<organism evidence="2">
    <name type="scientific">freshwater metagenome</name>
    <dbReference type="NCBI Taxonomy" id="449393"/>
    <lineage>
        <taxon>unclassified sequences</taxon>
        <taxon>metagenomes</taxon>
        <taxon>ecological metagenomes</taxon>
    </lineage>
</organism>
<name>A0A6J7K0I0_9ZZZZ</name>
<keyword evidence="1" id="KW-0472">Membrane</keyword>
<feature type="transmembrane region" description="Helical" evidence="1">
    <location>
        <begin position="155"/>
        <end position="172"/>
    </location>
</feature>
<dbReference type="AlphaFoldDB" id="A0A6J7K0I0"/>
<reference evidence="2" key="1">
    <citation type="submission" date="2020-05" db="EMBL/GenBank/DDBJ databases">
        <authorList>
            <person name="Chiriac C."/>
            <person name="Salcher M."/>
            <person name="Ghai R."/>
            <person name="Kavagutti S V."/>
        </authorList>
    </citation>
    <scope>NUCLEOTIDE SEQUENCE</scope>
</reference>
<feature type="transmembrane region" description="Helical" evidence="1">
    <location>
        <begin position="178"/>
        <end position="200"/>
    </location>
</feature>
<sequence>MNQFISPQIVLLAALLTALVSVAVGVRSNRRSLGLLKQREAWPAFVESVISGLSAGLSRIEAVALAIQASPAVLQRPLSRFRMKLNDSRLRDALPALKDSMADSFVDEFAELLRLNELLGGVGLVPVLKEHAKRCRTANIANSQVRVKSSATMSMARLSVAAPWILLALLLSRSESEASFASSQGLGVLLFGLLVCFLAYRLIGSLGRSKAEVRVYG</sequence>
<keyword evidence="1" id="KW-0812">Transmembrane</keyword>
<evidence type="ECO:0000256" key="1">
    <source>
        <dbReference type="SAM" id="Phobius"/>
    </source>
</evidence>
<evidence type="ECO:0000313" key="2">
    <source>
        <dbReference type="EMBL" id="CAB4948643.1"/>
    </source>
</evidence>
<dbReference type="EMBL" id="CAFBNO010000005">
    <property type="protein sequence ID" value="CAB4948643.1"/>
    <property type="molecule type" value="Genomic_DNA"/>
</dbReference>